<reference evidence="9 10" key="1">
    <citation type="submission" date="2024-10" db="EMBL/GenBank/DDBJ databases">
        <authorList>
            <person name="Lu C.-H."/>
        </authorList>
    </citation>
    <scope>NUCLEOTIDE SEQUENCE [LARGE SCALE GENOMIC DNA]</scope>
    <source>
        <strain evidence="9 10">22ZTDG03-2</strain>
    </source>
</reference>
<evidence type="ECO:0000256" key="4">
    <source>
        <dbReference type="ARBA" id="ARBA00022729"/>
    </source>
</evidence>
<dbReference type="EMBL" id="JBIXLL010000015">
    <property type="protein sequence ID" value="MFJ5431578.1"/>
    <property type="molecule type" value="Genomic_DNA"/>
</dbReference>
<comment type="similarity">
    <text evidence="2 6">Belongs to the bacterial solute-binding protein 3 family.</text>
</comment>
<protein>
    <submittedName>
        <fullName evidence="9">Lysine/arginine/ornithine ABC transporter substrate-binding protein</fullName>
    </submittedName>
</protein>
<evidence type="ECO:0000256" key="2">
    <source>
        <dbReference type="ARBA" id="ARBA00010333"/>
    </source>
</evidence>
<organism evidence="9 10">
    <name type="scientific">Pectobacterium actinidiae</name>
    <dbReference type="NCBI Taxonomy" id="1507808"/>
    <lineage>
        <taxon>Bacteria</taxon>
        <taxon>Pseudomonadati</taxon>
        <taxon>Pseudomonadota</taxon>
        <taxon>Gammaproteobacteria</taxon>
        <taxon>Enterobacterales</taxon>
        <taxon>Pectobacteriaceae</taxon>
        <taxon>Pectobacterium</taxon>
    </lineage>
</organism>
<evidence type="ECO:0000256" key="6">
    <source>
        <dbReference type="RuleBase" id="RU003744"/>
    </source>
</evidence>
<evidence type="ECO:0000256" key="3">
    <source>
        <dbReference type="ARBA" id="ARBA00022448"/>
    </source>
</evidence>
<keyword evidence="4 7" id="KW-0732">Signal</keyword>
<dbReference type="InterPro" id="IPR005768">
    <property type="entry name" value="Lys_Arg_Orn-bd"/>
</dbReference>
<keyword evidence="3" id="KW-0813">Transport</keyword>
<evidence type="ECO:0000256" key="7">
    <source>
        <dbReference type="SAM" id="SignalP"/>
    </source>
</evidence>
<keyword evidence="5" id="KW-0574">Periplasm</keyword>
<keyword evidence="10" id="KW-1185">Reference proteome</keyword>
<proteinExistence type="inferred from homology"/>
<evidence type="ECO:0000259" key="8">
    <source>
        <dbReference type="SMART" id="SM00062"/>
    </source>
</evidence>
<gene>
    <name evidence="9" type="ORF">ACIPUP_20800</name>
</gene>
<accession>A0ABW8GFS8</accession>
<evidence type="ECO:0000313" key="10">
    <source>
        <dbReference type="Proteomes" id="UP001617689"/>
    </source>
</evidence>
<sequence>MTMTVVAGAIALTMILNTAQAAEQKTVKLGLSPAYAPFESKTSDGKLVGFDIDIGNEVCKRIQAHCVWVEMSFDGLIPALVSKKIDIINSSMNITEKRQKSISFTNPVYIMPIQLVARKNSGLLPTVESLKGKSVGVQQGTTQEDYAKVHWANTGVNVVTYQDQDQVFMDLSAGRLDGAVQESQTAQQAFLSKDEGKEFSFAGDSLKDPVTLGQGTGMGLRQKDTELQQQVNNALNEMKKDGTLLKLSTQYFNRNIIAE</sequence>
<evidence type="ECO:0000313" key="9">
    <source>
        <dbReference type="EMBL" id="MFJ5431578.1"/>
    </source>
</evidence>
<dbReference type="RefSeq" id="WP_400398312.1">
    <property type="nucleotide sequence ID" value="NZ_JBIXLL010000015.1"/>
</dbReference>
<name>A0ABW8GFS8_9GAMM</name>
<dbReference type="PROSITE" id="PS01039">
    <property type="entry name" value="SBP_BACTERIAL_3"/>
    <property type="match status" value="1"/>
</dbReference>
<dbReference type="SMART" id="SM00062">
    <property type="entry name" value="PBPb"/>
    <property type="match status" value="1"/>
</dbReference>
<feature type="domain" description="Solute-binding protein family 3/N-terminal" evidence="8">
    <location>
        <begin position="26"/>
        <end position="255"/>
    </location>
</feature>
<dbReference type="Pfam" id="PF00497">
    <property type="entry name" value="SBP_bac_3"/>
    <property type="match status" value="1"/>
</dbReference>
<dbReference type="Gene3D" id="3.40.190.10">
    <property type="entry name" value="Periplasmic binding protein-like II"/>
    <property type="match status" value="2"/>
</dbReference>
<dbReference type="PANTHER" id="PTHR35936:SF13">
    <property type="entry name" value="HISTIDINE-BINDING PERIPLASMIC PROTEIN"/>
    <property type="match status" value="1"/>
</dbReference>
<dbReference type="InterPro" id="IPR001638">
    <property type="entry name" value="Solute-binding_3/MltF_N"/>
</dbReference>
<feature type="chain" id="PRO_5045734595" evidence="7">
    <location>
        <begin position="22"/>
        <end position="259"/>
    </location>
</feature>
<dbReference type="NCBIfam" id="TIGR01096">
    <property type="entry name" value="3A0103s03R"/>
    <property type="match status" value="1"/>
</dbReference>
<feature type="signal peptide" evidence="7">
    <location>
        <begin position="1"/>
        <end position="21"/>
    </location>
</feature>
<dbReference type="InterPro" id="IPR018313">
    <property type="entry name" value="SBP_3_CS"/>
</dbReference>
<evidence type="ECO:0000256" key="1">
    <source>
        <dbReference type="ARBA" id="ARBA00004418"/>
    </source>
</evidence>
<dbReference type="PANTHER" id="PTHR35936">
    <property type="entry name" value="MEMBRANE-BOUND LYTIC MUREIN TRANSGLYCOSYLASE F"/>
    <property type="match status" value="1"/>
</dbReference>
<evidence type="ECO:0000256" key="5">
    <source>
        <dbReference type="ARBA" id="ARBA00022764"/>
    </source>
</evidence>
<comment type="subcellular location">
    <subcellularLocation>
        <location evidence="1">Periplasm</location>
    </subcellularLocation>
</comment>
<comment type="caution">
    <text evidence="9">The sequence shown here is derived from an EMBL/GenBank/DDBJ whole genome shotgun (WGS) entry which is preliminary data.</text>
</comment>
<dbReference type="Proteomes" id="UP001617689">
    <property type="component" value="Unassembled WGS sequence"/>
</dbReference>
<dbReference type="SUPFAM" id="SSF53850">
    <property type="entry name" value="Periplasmic binding protein-like II"/>
    <property type="match status" value="1"/>
</dbReference>